<proteinExistence type="predicted"/>
<dbReference type="PIRSF" id="PIRSF006324">
    <property type="entry name" value="LeuE"/>
    <property type="match status" value="1"/>
</dbReference>
<keyword evidence="3 6" id="KW-0812">Transmembrane</keyword>
<organism evidence="7 8">
    <name type="scientific">Pseudodesulfovibrio senegalensis</name>
    <dbReference type="NCBI Taxonomy" id="1721087"/>
    <lineage>
        <taxon>Bacteria</taxon>
        <taxon>Pseudomonadati</taxon>
        <taxon>Thermodesulfobacteriota</taxon>
        <taxon>Desulfovibrionia</taxon>
        <taxon>Desulfovibrionales</taxon>
        <taxon>Desulfovibrionaceae</taxon>
    </lineage>
</organism>
<evidence type="ECO:0000256" key="5">
    <source>
        <dbReference type="ARBA" id="ARBA00023136"/>
    </source>
</evidence>
<dbReference type="Pfam" id="PF01810">
    <property type="entry name" value="LysE"/>
    <property type="match status" value="1"/>
</dbReference>
<evidence type="ECO:0000256" key="1">
    <source>
        <dbReference type="ARBA" id="ARBA00004651"/>
    </source>
</evidence>
<accession>A0A6N6N1R1</accession>
<keyword evidence="8" id="KW-1185">Reference proteome</keyword>
<evidence type="ECO:0000313" key="8">
    <source>
        <dbReference type="Proteomes" id="UP000438699"/>
    </source>
</evidence>
<dbReference type="AlphaFoldDB" id="A0A6N6N1R1"/>
<dbReference type="InterPro" id="IPR001123">
    <property type="entry name" value="LeuE-type"/>
</dbReference>
<dbReference type="OrthoDB" id="9807053at2"/>
<evidence type="ECO:0000256" key="2">
    <source>
        <dbReference type="ARBA" id="ARBA00022475"/>
    </source>
</evidence>
<dbReference type="PANTHER" id="PTHR30086">
    <property type="entry name" value="ARGININE EXPORTER PROTEIN ARGO"/>
    <property type="match status" value="1"/>
</dbReference>
<dbReference type="GO" id="GO:0015171">
    <property type="term" value="F:amino acid transmembrane transporter activity"/>
    <property type="evidence" value="ECO:0007669"/>
    <property type="project" value="TreeGrafter"/>
</dbReference>
<evidence type="ECO:0000313" key="7">
    <source>
        <dbReference type="EMBL" id="KAB1441335.1"/>
    </source>
</evidence>
<evidence type="ECO:0000256" key="3">
    <source>
        <dbReference type="ARBA" id="ARBA00022692"/>
    </source>
</evidence>
<evidence type="ECO:0000256" key="6">
    <source>
        <dbReference type="SAM" id="Phobius"/>
    </source>
</evidence>
<dbReference type="EMBL" id="WAIE01000004">
    <property type="protein sequence ID" value="KAB1441335.1"/>
    <property type="molecule type" value="Genomic_DNA"/>
</dbReference>
<reference evidence="7 8" key="1">
    <citation type="journal article" date="2017" name="Int. J. Syst. Evol. Microbiol.">
        <title>Desulfovibrio senegalensis sp. nov., a mesophilic sulfate reducer isolated from marine sediment.</title>
        <authorList>
            <person name="Thioye A."/>
            <person name="Gam Z.B.A."/>
            <person name="Mbengue M."/>
            <person name="Cayol J.L."/>
            <person name="Joseph-Bartoli M."/>
            <person name="Toure-Kane C."/>
            <person name="Labat M."/>
        </authorList>
    </citation>
    <scope>NUCLEOTIDE SEQUENCE [LARGE SCALE GENOMIC DNA]</scope>
    <source>
        <strain evidence="7 8">DSM 101509</strain>
    </source>
</reference>
<comment type="caution">
    <text evidence="7">The sequence shown here is derived from an EMBL/GenBank/DDBJ whole genome shotgun (WGS) entry which is preliminary data.</text>
</comment>
<gene>
    <name evidence="7" type="ORF">F8A88_10310</name>
</gene>
<keyword evidence="4 6" id="KW-1133">Transmembrane helix</keyword>
<feature type="transmembrane region" description="Helical" evidence="6">
    <location>
        <begin position="43"/>
        <end position="67"/>
    </location>
</feature>
<name>A0A6N6N1R1_9BACT</name>
<dbReference type="Proteomes" id="UP000438699">
    <property type="component" value="Unassembled WGS sequence"/>
</dbReference>
<dbReference type="PANTHER" id="PTHR30086:SF20">
    <property type="entry name" value="ARGININE EXPORTER PROTEIN ARGO-RELATED"/>
    <property type="match status" value="1"/>
</dbReference>
<comment type="subcellular location">
    <subcellularLocation>
        <location evidence="1">Cell membrane</location>
        <topology evidence="1">Multi-pass membrane protein</topology>
    </subcellularLocation>
</comment>
<feature type="transmembrane region" description="Helical" evidence="6">
    <location>
        <begin position="73"/>
        <end position="94"/>
    </location>
</feature>
<dbReference type="GO" id="GO:0005886">
    <property type="term" value="C:plasma membrane"/>
    <property type="evidence" value="ECO:0007669"/>
    <property type="project" value="UniProtKB-SubCell"/>
</dbReference>
<feature type="transmembrane region" description="Helical" evidence="6">
    <location>
        <begin position="148"/>
        <end position="166"/>
    </location>
</feature>
<feature type="transmembrane region" description="Helical" evidence="6">
    <location>
        <begin position="6"/>
        <end position="31"/>
    </location>
</feature>
<keyword evidence="2" id="KW-1003">Cell membrane</keyword>
<sequence length="211" mass="22483">MFEYSLAHWSAFLAAAFLLNVSPGPDMAFILSHTVKGGKKAGLAAMLGIWTGASCHVLLAALGLTAIVAGSAMAFSVVKWAGVAYLLWLGVQAIRSDGGTLLVEKRGKSVSIGSVFRQGVFIDLLNPKVATFFLAFLPQFVVEGAGPVWAQLLLHGVLIIAVAAFVEPPVILCSDRLTEKLRRSRSLRVWLDRGLGSVLIALGVRLALTER</sequence>
<protein>
    <submittedName>
        <fullName evidence="7">LysE family translocator</fullName>
    </submittedName>
</protein>
<dbReference type="RefSeq" id="WP_151151078.1">
    <property type="nucleotide sequence ID" value="NZ_WAIE01000004.1"/>
</dbReference>
<evidence type="ECO:0000256" key="4">
    <source>
        <dbReference type="ARBA" id="ARBA00022989"/>
    </source>
</evidence>
<keyword evidence="5 6" id="KW-0472">Membrane</keyword>
<feature type="transmembrane region" description="Helical" evidence="6">
    <location>
        <begin position="115"/>
        <end position="136"/>
    </location>
</feature>